<evidence type="ECO:0000256" key="1">
    <source>
        <dbReference type="SAM" id="Phobius"/>
    </source>
</evidence>
<keyword evidence="1" id="KW-1133">Transmembrane helix</keyword>
<dbReference type="AlphaFoldDB" id="A0A7C3GJJ0"/>
<reference evidence="2" key="1">
    <citation type="journal article" date="2020" name="mSystems">
        <title>Genome- and Community-Level Interaction Insights into Carbon Utilization and Element Cycling Functions of Hydrothermarchaeota in Hydrothermal Sediment.</title>
        <authorList>
            <person name="Zhou Z."/>
            <person name="Liu Y."/>
            <person name="Xu W."/>
            <person name="Pan J."/>
            <person name="Luo Z.H."/>
            <person name="Li M."/>
        </authorList>
    </citation>
    <scope>NUCLEOTIDE SEQUENCE [LARGE SCALE GENOMIC DNA]</scope>
    <source>
        <strain evidence="2">HyVt-483</strain>
    </source>
</reference>
<gene>
    <name evidence="2" type="ORF">ENJ40_01295</name>
</gene>
<dbReference type="EMBL" id="DRMH01000014">
    <property type="protein sequence ID" value="HFC97081.1"/>
    <property type="molecule type" value="Genomic_DNA"/>
</dbReference>
<dbReference type="Proteomes" id="UP000886043">
    <property type="component" value="Unassembled WGS sequence"/>
</dbReference>
<feature type="transmembrane region" description="Helical" evidence="1">
    <location>
        <begin position="112"/>
        <end position="134"/>
    </location>
</feature>
<evidence type="ECO:0000313" key="2">
    <source>
        <dbReference type="EMBL" id="HFC97081.1"/>
    </source>
</evidence>
<feature type="transmembrane region" description="Helical" evidence="1">
    <location>
        <begin position="7"/>
        <end position="26"/>
    </location>
</feature>
<feature type="transmembrane region" description="Helical" evidence="1">
    <location>
        <begin position="154"/>
        <end position="175"/>
    </location>
</feature>
<feature type="transmembrane region" description="Helical" evidence="1">
    <location>
        <begin position="59"/>
        <end position="77"/>
    </location>
</feature>
<keyword evidence="1" id="KW-0812">Transmembrane</keyword>
<keyword evidence="1" id="KW-0472">Membrane</keyword>
<comment type="caution">
    <text evidence="2">The sequence shown here is derived from an EMBL/GenBank/DDBJ whole genome shotgun (WGS) entry which is preliminary data.</text>
</comment>
<organism evidence="2">
    <name type="scientific">Thermosulfurimonas dismutans</name>
    <dbReference type="NCBI Taxonomy" id="999894"/>
    <lineage>
        <taxon>Bacteria</taxon>
        <taxon>Pseudomonadati</taxon>
        <taxon>Thermodesulfobacteriota</taxon>
        <taxon>Thermodesulfobacteria</taxon>
        <taxon>Thermodesulfobacteriales</taxon>
        <taxon>Thermodesulfobacteriaceae</taxon>
        <taxon>Thermosulfurimonas</taxon>
    </lineage>
</organism>
<name>A0A7C3GJJ0_9BACT</name>
<accession>A0A7C3GJJ0</accession>
<proteinExistence type="predicted"/>
<protein>
    <submittedName>
        <fullName evidence="2">Uncharacterized protein</fullName>
    </submittedName>
</protein>
<sequence length="180" mass="20890">MNKYQKLAIMMGGSIILLMLLFPPYYVKYGSVIENVGYGFILNPPKFGSIKAMVNTKMLMTQWIGVLILTSLLVIVLKDWPTRKKLQSDTHYSQTHIPNGIEQILEKRINNYLKWGFVFSLVWMFGLGSAISIFCGWKAQRLSKQLSYPYPFRWVIWWCYIVGGAGILLFWPIWIKGILQ</sequence>